<sequence>MRISWGHVIVGFAALVALALAAGFVLEYLGLWQLQLPWSPYVVD</sequence>
<dbReference type="RefSeq" id="WP_305004104.1">
    <property type="nucleotide sequence ID" value="NZ_JAUQUB010000008.1"/>
</dbReference>
<dbReference type="EMBL" id="JAUQUB010000008">
    <property type="protein sequence ID" value="MDO7883678.1"/>
    <property type="molecule type" value="Genomic_DNA"/>
</dbReference>
<proteinExistence type="predicted"/>
<comment type="caution">
    <text evidence="1">The sequence shown here is derived from an EMBL/GenBank/DDBJ whole genome shotgun (WGS) entry which is preliminary data.</text>
</comment>
<name>A0ABT9BRM1_9MICO</name>
<gene>
    <name evidence="1" type="ORF">Q5716_15705</name>
</gene>
<evidence type="ECO:0000313" key="1">
    <source>
        <dbReference type="EMBL" id="MDO7883678.1"/>
    </source>
</evidence>
<accession>A0ABT9BRM1</accession>
<reference evidence="1 2" key="1">
    <citation type="submission" date="2023-07" db="EMBL/GenBank/DDBJ databases">
        <title>Protaetiibacter sp. nov WY-16 isolated from soil.</title>
        <authorList>
            <person name="Liu B."/>
            <person name="Wan Y."/>
        </authorList>
    </citation>
    <scope>NUCLEOTIDE SEQUENCE [LARGE SCALE GENOMIC DNA]</scope>
    <source>
        <strain evidence="1 2">WY-16</strain>
    </source>
</reference>
<organism evidence="1 2">
    <name type="scientific">Antiquaquibacter soli</name>
    <dbReference type="NCBI Taxonomy" id="3064523"/>
    <lineage>
        <taxon>Bacteria</taxon>
        <taxon>Bacillati</taxon>
        <taxon>Actinomycetota</taxon>
        <taxon>Actinomycetes</taxon>
        <taxon>Micrococcales</taxon>
        <taxon>Microbacteriaceae</taxon>
        <taxon>Antiquaquibacter</taxon>
    </lineage>
</organism>
<keyword evidence="2" id="KW-1185">Reference proteome</keyword>
<evidence type="ECO:0000313" key="2">
    <source>
        <dbReference type="Proteomes" id="UP001241072"/>
    </source>
</evidence>
<dbReference type="Proteomes" id="UP001241072">
    <property type="component" value="Unassembled WGS sequence"/>
</dbReference>
<protein>
    <submittedName>
        <fullName evidence="1">Uncharacterized protein</fullName>
    </submittedName>
</protein>